<dbReference type="CDD" id="cd03717">
    <property type="entry name" value="SOCS_SOCS_like"/>
    <property type="match status" value="1"/>
</dbReference>
<dbReference type="PROSITE" id="PS50001">
    <property type="entry name" value="SH2"/>
    <property type="match status" value="1"/>
</dbReference>
<gene>
    <name evidence="9" type="ORF">PHYEVI_LOCUS2002</name>
</gene>
<dbReference type="GO" id="GO:0046935">
    <property type="term" value="F:1-phosphatidylinositol-3-kinase regulator activity"/>
    <property type="evidence" value="ECO:0007669"/>
    <property type="project" value="TreeGrafter"/>
</dbReference>
<dbReference type="GO" id="GO:0005942">
    <property type="term" value="C:phosphatidylinositol 3-kinase complex"/>
    <property type="evidence" value="ECO:0007669"/>
    <property type="project" value="TreeGrafter"/>
</dbReference>
<dbReference type="GO" id="GO:0009968">
    <property type="term" value="P:negative regulation of signal transduction"/>
    <property type="evidence" value="ECO:0007669"/>
    <property type="project" value="UniProtKB-KW"/>
</dbReference>
<feature type="compositionally biased region" description="Basic and acidic residues" evidence="6">
    <location>
        <begin position="139"/>
        <end position="150"/>
    </location>
</feature>
<evidence type="ECO:0000313" key="10">
    <source>
        <dbReference type="Proteomes" id="UP001153712"/>
    </source>
</evidence>
<evidence type="ECO:0000259" key="8">
    <source>
        <dbReference type="PROSITE" id="PS50225"/>
    </source>
</evidence>
<evidence type="ECO:0000313" key="9">
    <source>
        <dbReference type="EMBL" id="CAG9855554.1"/>
    </source>
</evidence>
<sequence>MERKPSKWTSRLRRLALRPGTRKQQQEEEDNSEPVLYRRTPPQNDGEPPGHQRSSNSWRRSIVKMHSSVKSAFKRHGNRTPPPISEASRNDNRITLASNVQPKENAYSIEPIGRTSPIGGSIETTTSNREPIEEAADGASRRRLLDDVRASEAGGRCNAGGGGGGGTGGGGGGRAPTSEIASLSNCYWYWGPISRSQAEERLKESPDGAFLVRDSTSDRYLFTMSFRNVGKILHCRIDHGPTGYALFDHIGYESVIGLVEDAVEKSRTGVFCYTKTKDDVRPNFPVRLTLPVSRYEKVPDLKYLARFVIRRLVIVDDADKLPLPSILVDYLKEEGSYF</sequence>
<reference evidence="9" key="1">
    <citation type="submission" date="2022-01" db="EMBL/GenBank/DDBJ databases">
        <authorList>
            <person name="King R."/>
        </authorList>
    </citation>
    <scope>NUCLEOTIDE SEQUENCE</scope>
</reference>
<evidence type="ECO:0000256" key="4">
    <source>
        <dbReference type="ARBA" id="ARBA00022999"/>
    </source>
</evidence>
<protein>
    <submittedName>
        <fullName evidence="9">Uncharacterized protein</fullName>
    </submittedName>
</protein>
<dbReference type="InterPro" id="IPR036860">
    <property type="entry name" value="SH2_dom_sf"/>
</dbReference>
<feature type="compositionally biased region" description="Polar residues" evidence="6">
    <location>
        <begin position="93"/>
        <end position="102"/>
    </location>
</feature>
<keyword evidence="1" id="KW-0341">Growth regulation</keyword>
<dbReference type="SMART" id="SM00969">
    <property type="entry name" value="SOCS_box"/>
    <property type="match status" value="1"/>
</dbReference>
<keyword evidence="2" id="KW-0734">Signal transduction inhibitor</keyword>
<dbReference type="Gene3D" id="3.30.505.10">
    <property type="entry name" value="SH2 domain"/>
    <property type="match status" value="1"/>
</dbReference>
<dbReference type="SMART" id="SM00253">
    <property type="entry name" value="SOCS"/>
    <property type="match status" value="1"/>
</dbReference>
<dbReference type="GO" id="GO:0046854">
    <property type="term" value="P:phosphatidylinositol phosphate biosynthetic process"/>
    <property type="evidence" value="ECO:0007669"/>
    <property type="project" value="TreeGrafter"/>
</dbReference>
<evidence type="ECO:0000256" key="2">
    <source>
        <dbReference type="ARBA" id="ARBA00022700"/>
    </source>
</evidence>
<keyword evidence="3" id="KW-0833">Ubl conjugation pathway</keyword>
<dbReference type="PROSITE" id="PS50225">
    <property type="entry name" value="SOCS"/>
    <property type="match status" value="1"/>
</dbReference>
<dbReference type="PANTHER" id="PTHR10155">
    <property type="entry name" value="PHOSPHATIDYLINOSITOL 3-KINASE REGULATORY SUBUNIT"/>
    <property type="match status" value="1"/>
</dbReference>
<evidence type="ECO:0000256" key="1">
    <source>
        <dbReference type="ARBA" id="ARBA00022604"/>
    </source>
</evidence>
<dbReference type="InterPro" id="IPR000980">
    <property type="entry name" value="SH2"/>
</dbReference>
<evidence type="ECO:0000259" key="7">
    <source>
        <dbReference type="PROSITE" id="PS50001"/>
    </source>
</evidence>
<dbReference type="Gene3D" id="1.10.750.20">
    <property type="entry name" value="SOCS box"/>
    <property type="match status" value="1"/>
</dbReference>
<dbReference type="Proteomes" id="UP001153712">
    <property type="component" value="Chromosome 11"/>
</dbReference>
<dbReference type="InterPro" id="IPR001496">
    <property type="entry name" value="SOCS_box"/>
</dbReference>
<dbReference type="OrthoDB" id="6270897at2759"/>
<feature type="region of interest" description="Disordered" evidence="6">
    <location>
        <begin position="1"/>
        <end position="176"/>
    </location>
</feature>
<keyword evidence="4 5" id="KW-0727">SH2 domain</keyword>
<organism evidence="9 10">
    <name type="scientific">Phyllotreta striolata</name>
    <name type="common">Striped flea beetle</name>
    <name type="synonym">Crioceris striolata</name>
    <dbReference type="NCBI Taxonomy" id="444603"/>
    <lineage>
        <taxon>Eukaryota</taxon>
        <taxon>Metazoa</taxon>
        <taxon>Ecdysozoa</taxon>
        <taxon>Arthropoda</taxon>
        <taxon>Hexapoda</taxon>
        <taxon>Insecta</taxon>
        <taxon>Pterygota</taxon>
        <taxon>Neoptera</taxon>
        <taxon>Endopterygota</taxon>
        <taxon>Coleoptera</taxon>
        <taxon>Polyphaga</taxon>
        <taxon>Cucujiformia</taxon>
        <taxon>Chrysomeloidea</taxon>
        <taxon>Chrysomelidae</taxon>
        <taxon>Galerucinae</taxon>
        <taxon>Alticini</taxon>
        <taxon>Phyllotreta</taxon>
    </lineage>
</organism>
<feature type="domain" description="SOCS box" evidence="8">
    <location>
        <begin position="287"/>
        <end position="333"/>
    </location>
</feature>
<dbReference type="Pfam" id="PF00017">
    <property type="entry name" value="SH2"/>
    <property type="match status" value="1"/>
</dbReference>
<keyword evidence="10" id="KW-1185">Reference proteome</keyword>
<dbReference type="InterPro" id="IPR036036">
    <property type="entry name" value="SOCS_box-like_dom_sf"/>
</dbReference>
<dbReference type="Pfam" id="PF07525">
    <property type="entry name" value="SOCS_box"/>
    <property type="match status" value="1"/>
</dbReference>
<dbReference type="SMART" id="SM00252">
    <property type="entry name" value="SH2"/>
    <property type="match status" value="1"/>
</dbReference>
<dbReference type="GO" id="GO:0035556">
    <property type="term" value="P:intracellular signal transduction"/>
    <property type="evidence" value="ECO:0007669"/>
    <property type="project" value="InterPro"/>
</dbReference>
<feature type="domain" description="SH2" evidence="7">
    <location>
        <begin position="188"/>
        <end position="292"/>
    </location>
</feature>
<dbReference type="SUPFAM" id="SSF158235">
    <property type="entry name" value="SOCS box-like"/>
    <property type="match status" value="1"/>
</dbReference>
<evidence type="ECO:0000256" key="3">
    <source>
        <dbReference type="ARBA" id="ARBA00022786"/>
    </source>
</evidence>
<evidence type="ECO:0000256" key="6">
    <source>
        <dbReference type="SAM" id="MobiDB-lite"/>
    </source>
</evidence>
<proteinExistence type="predicted"/>
<dbReference type="PANTHER" id="PTHR10155:SF32">
    <property type="entry name" value="LP02169P"/>
    <property type="match status" value="1"/>
</dbReference>
<name>A0A9N9TKE8_PHYSR</name>
<feature type="compositionally biased region" description="Gly residues" evidence="6">
    <location>
        <begin position="157"/>
        <end position="174"/>
    </location>
</feature>
<dbReference type="EMBL" id="OU900104">
    <property type="protein sequence ID" value="CAG9855554.1"/>
    <property type="molecule type" value="Genomic_DNA"/>
</dbReference>
<dbReference type="SUPFAM" id="SSF55550">
    <property type="entry name" value="SH2 domain"/>
    <property type="match status" value="1"/>
</dbReference>
<dbReference type="AlphaFoldDB" id="A0A9N9TKE8"/>
<accession>A0A9N9TKE8</accession>
<evidence type="ECO:0000256" key="5">
    <source>
        <dbReference type="PROSITE-ProRule" id="PRU00191"/>
    </source>
</evidence>